<sequence>LNEMKRCEVMYMRLLRSTDGPGAAADVAEPESEAAVAMSLSAPVAPVAAVASESDSASHRRRRFPSAPERDSDEE</sequence>
<evidence type="ECO:0000256" key="1">
    <source>
        <dbReference type="SAM" id="MobiDB-lite"/>
    </source>
</evidence>
<protein>
    <submittedName>
        <fullName evidence="2">Uncharacterized protein</fullName>
    </submittedName>
</protein>
<proteinExistence type="predicted"/>
<comment type="caution">
    <text evidence="2">The sequence shown here is derived from an EMBL/GenBank/DDBJ whole genome shotgun (WGS) entry which is preliminary data.</text>
</comment>
<feature type="non-terminal residue" evidence="2">
    <location>
        <position position="1"/>
    </location>
</feature>
<evidence type="ECO:0000313" key="3">
    <source>
        <dbReference type="Proteomes" id="UP000601435"/>
    </source>
</evidence>
<keyword evidence="3" id="KW-1185">Reference proteome</keyword>
<dbReference type="AlphaFoldDB" id="A0A812VXP0"/>
<organism evidence="2 3">
    <name type="scientific">Symbiodinium necroappetens</name>
    <dbReference type="NCBI Taxonomy" id="1628268"/>
    <lineage>
        <taxon>Eukaryota</taxon>
        <taxon>Sar</taxon>
        <taxon>Alveolata</taxon>
        <taxon>Dinophyceae</taxon>
        <taxon>Suessiales</taxon>
        <taxon>Symbiodiniaceae</taxon>
        <taxon>Symbiodinium</taxon>
    </lineage>
</organism>
<feature type="non-terminal residue" evidence="2">
    <location>
        <position position="75"/>
    </location>
</feature>
<gene>
    <name evidence="2" type="ORF">SNEC2469_LOCUS18285</name>
</gene>
<reference evidence="2" key="1">
    <citation type="submission" date="2021-02" db="EMBL/GenBank/DDBJ databases">
        <authorList>
            <person name="Dougan E. K."/>
            <person name="Rhodes N."/>
            <person name="Thang M."/>
            <person name="Chan C."/>
        </authorList>
    </citation>
    <scope>NUCLEOTIDE SEQUENCE</scope>
</reference>
<evidence type="ECO:0000313" key="2">
    <source>
        <dbReference type="EMBL" id="CAE7646998.1"/>
    </source>
</evidence>
<dbReference type="Proteomes" id="UP000601435">
    <property type="component" value="Unassembled WGS sequence"/>
</dbReference>
<dbReference type="EMBL" id="CAJNJA010030675">
    <property type="protein sequence ID" value="CAE7646998.1"/>
    <property type="molecule type" value="Genomic_DNA"/>
</dbReference>
<feature type="region of interest" description="Disordered" evidence="1">
    <location>
        <begin position="48"/>
        <end position="75"/>
    </location>
</feature>
<name>A0A812VXP0_9DINO</name>
<accession>A0A812VXP0</accession>